<dbReference type="Proteomes" id="UP000076154">
    <property type="component" value="Unassembled WGS sequence"/>
</dbReference>
<reference evidence="3" key="1">
    <citation type="submission" date="2018-04" db="EMBL/GenBank/DDBJ databases">
        <title>Whole genome sequencing of Hypsizygus marmoreus.</title>
        <authorList>
            <person name="Choi I.-G."/>
            <person name="Min B."/>
            <person name="Kim J.-G."/>
            <person name="Kim S."/>
            <person name="Oh Y.-L."/>
            <person name="Kong W.-S."/>
            <person name="Park H."/>
            <person name="Jeong J."/>
            <person name="Song E.-S."/>
        </authorList>
    </citation>
    <scope>NUCLEOTIDE SEQUENCE [LARGE SCALE GENOMIC DNA]</scope>
    <source>
        <strain evidence="3">51987-8</strain>
    </source>
</reference>
<feature type="signal peptide" evidence="1">
    <location>
        <begin position="1"/>
        <end position="18"/>
    </location>
</feature>
<dbReference type="PANTHER" id="PTHR10963">
    <property type="entry name" value="GLYCOSYL HYDROLASE-RELATED"/>
    <property type="match status" value="1"/>
</dbReference>
<feature type="domain" description="GH16" evidence="2">
    <location>
        <begin position="52"/>
        <end position="307"/>
    </location>
</feature>
<protein>
    <submittedName>
        <fullName evidence="3">Glycosidase C21B10.07</fullName>
    </submittedName>
</protein>
<keyword evidence="1" id="KW-0732">Signal</keyword>
<dbReference type="AlphaFoldDB" id="A0A369JW96"/>
<evidence type="ECO:0000313" key="3">
    <source>
        <dbReference type="EMBL" id="RDB23664.1"/>
    </source>
</evidence>
<feature type="chain" id="PRO_5016876491" evidence="1">
    <location>
        <begin position="19"/>
        <end position="338"/>
    </location>
</feature>
<organism evidence="3 4">
    <name type="scientific">Hypsizygus marmoreus</name>
    <name type="common">White beech mushroom</name>
    <name type="synonym">Agaricus marmoreus</name>
    <dbReference type="NCBI Taxonomy" id="39966"/>
    <lineage>
        <taxon>Eukaryota</taxon>
        <taxon>Fungi</taxon>
        <taxon>Dikarya</taxon>
        <taxon>Basidiomycota</taxon>
        <taxon>Agaricomycotina</taxon>
        <taxon>Agaricomycetes</taxon>
        <taxon>Agaricomycetidae</taxon>
        <taxon>Agaricales</taxon>
        <taxon>Tricholomatineae</taxon>
        <taxon>Lyophyllaceae</taxon>
        <taxon>Hypsizygus</taxon>
    </lineage>
</organism>
<evidence type="ECO:0000256" key="1">
    <source>
        <dbReference type="SAM" id="SignalP"/>
    </source>
</evidence>
<keyword evidence="4" id="KW-1185">Reference proteome</keyword>
<dbReference type="InterPro" id="IPR050546">
    <property type="entry name" value="Glycosyl_Hydrlase_16"/>
</dbReference>
<name>A0A369JW96_HYPMA</name>
<accession>A0A369JW96</accession>
<keyword evidence="3" id="KW-0378">Hydrolase</keyword>
<dbReference type="Pfam" id="PF26113">
    <property type="entry name" value="GH16_XgeA"/>
    <property type="match status" value="1"/>
</dbReference>
<sequence>MQVIITLIVVSLALGSLAGTVQERSFRSRRKQHVGRGVRARNNGTRAFVLEDMYRGESFLNDWDFMAGADPTRGRVNYQSKKDAIAKHLAYVQEDGTTVLAVDDTTLLPEGAKRDSIRISSKKKYSRGLFIADFFAMPHGCSVWPAYWSVGPGWPDGGEIDKLEGVHEQPTNQYTLHSGPGCTLSTENVQVTGRMDNQQCATIQGDSTGCSFVDSDTRTYGKGFNLVAGGIFAHLWDSIGIKMWHFARTEIPADIVAQTPDPSTWPAPVAYWSASSCDMASHFYEHSLILDTTLCGDWAEPTYKGAGCPGACAQAVADPTNYIFAKWKLNYIAVYQTP</sequence>
<comment type="caution">
    <text evidence="3">The sequence shown here is derived from an EMBL/GenBank/DDBJ whole genome shotgun (WGS) entry which is preliminary data.</text>
</comment>
<dbReference type="InterPro" id="IPR013320">
    <property type="entry name" value="ConA-like_dom_sf"/>
</dbReference>
<dbReference type="CDD" id="cd02181">
    <property type="entry name" value="GH16_fungal_Lam16A_glucanase"/>
    <property type="match status" value="1"/>
</dbReference>
<dbReference type="PANTHER" id="PTHR10963:SF24">
    <property type="entry name" value="GLYCOSIDASE C21B10.07-RELATED"/>
    <property type="match status" value="1"/>
</dbReference>
<dbReference type="Gene3D" id="2.60.120.200">
    <property type="match status" value="1"/>
</dbReference>
<gene>
    <name evidence="3" type="ORF">Hypma_008983</name>
</gene>
<dbReference type="EMBL" id="LUEZ02000046">
    <property type="protein sequence ID" value="RDB23664.1"/>
    <property type="molecule type" value="Genomic_DNA"/>
</dbReference>
<evidence type="ECO:0000259" key="2">
    <source>
        <dbReference type="PROSITE" id="PS51762"/>
    </source>
</evidence>
<evidence type="ECO:0000313" key="4">
    <source>
        <dbReference type="Proteomes" id="UP000076154"/>
    </source>
</evidence>
<dbReference type="GO" id="GO:0004553">
    <property type="term" value="F:hydrolase activity, hydrolyzing O-glycosyl compounds"/>
    <property type="evidence" value="ECO:0007669"/>
    <property type="project" value="InterPro"/>
</dbReference>
<proteinExistence type="predicted"/>
<dbReference type="OrthoDB" id="192832at2759"/>
<dbReference type="SUPFAM" id="SSF49899">
    <property type="entry name" value="Concanavalin A-like lectins/glucanases"/>
    <property type="match status" value="1"/>
</dbReference>
<keyword evidence="3" id="KW-0326">Glycosidase</keyword>
<dbReference type="GO" id="GO:0009251">
    <property type="term" value="P:glucan catabolic process"/>
    <property type="evidence" value="ECO:0007669"/>
    <property type="project" value="TreeGrafter"/>
</dbReference>
<dbReference type="STRING" id="39966.A0A369JW96"/>
<dbReference type="PROSITE" id="PS51762">
    <property type="entry name" value="GH16_2"/>
    <property type="match status" value="1"/>
</dbReference>
<dbReference type="InterPro" id="IPR000757">
    <property type="entry name" value="Beta-glucanase-like"/>
</dbReference>
<dbReference type="InParanoid" id="A0A369JW96"/>